<name>A0A396IWE8_MEDTR</name>
<gene>
    <name evidence="2" type="ORF">MtrunA17_Chr3g0117401</name>
</gene>
<evidence type="ECO:0008006" key="3">
    <source>
        <dbReference type="Google" id="ProtNLM"/>
    </source>
</evidence>
<protein>
    <recommendedName>
        <fullName evidence="3">Transmembrane protein</fullName>
    </recommendedName>
</protein>
<keyword evidence="1" id="KW-0812">Transmembrane</keyword>
<dbReference type="Proteomes" id="UP000265566">
    <property type="component" value="Chromosome 3"/>
</dbReference>
<sequence length="80" mass="9294">MVLFVGFMFSIKSDDLAKYDLPEVEFMILCLLFLVNAIFADASTITFLRIVSQFFFVGLSAHLVHQKKRRLLFRHPPNDN</sequence>
<dbReference type="Gramene" id="rna17155">
    <property type="protein sequence ID" value="RHN68763.1"/>
    <property type="gene ID" value="gene17155"/>
</dbReference>
<proteinExistence type="predicted"/>
<feature type="transmembrane region" description="Helical" evidence="1">
    <location>
        <begin position="21"/>
        <end position="40"/>
    </location>
</feature>
<keyword evidence="1" id="KW-0472">Membrane</keyword>
<dbReference type="EMBL" id="PSQE01000003">
    <property type="protein sequence ID" value="RHN68763.1"/>
    <property type="molecule type" value="Genomic_DNA"/>
</dbReference>
<feature type="transmembrane region" description="Helical" evidence="1">
    <location>
        <begin position="46"/>
        <end position="64"/>
    </location>
</feature>
<accession>A0A396IWE8</accession>
<reference evidence="2" key="1">
    <citation type="journal article" date="2018" name="Nat. Plants">
        <title>Whole-genome landscape of Medicago truncatula symbiotic genes.</title>
        <authorList>
            <person name="Pecrix Y."/>
            <person name="Gamas P."/>
            <person name="Carrere S."/>
        </authorList>
    </citation>
    <scope>NUCLEOTIDE SEQUENCE</scope>
    <source>
        <tissue evidence="2">Leaves</tissue>
    </source>
</reference>
<evidence type="ECO:0000256" key="1">
    <source>
        <dbReference type="SAM" id="Phobius"/>
    </source>
</evidence>
<organism evidence="2">
    <name type="scientific">Medicago truncatula</name>
    <name type="common">Barrel medic</name>
    <name type="synonym">Medicago tribuloides</name>
    <dbReference type="NCBI Taxonomy" id="3880"/>
    <lineage>
        <taxon>Eukaryota</taxon>
        <taxon>Viridiplantae</taxon>
        <taxon>Streptophyta</taxon>
        <taxon>Embryophyta</taxon>
        <taxon>Tracheophyta</taxon>
        <taxon>Spermatophyta</taxon>
        <taxon>Magnoliopsida</taxon>
        <taxon>eudicotyledons</taxon>
        <taxon>Gunneridae</taxon>
        <taxon>Pentapetalae</taxon>
        <taxon>rosids</taxon>
        <taxon>fabids</taxon>
        <taxon>Fabales</taxon>
        <taxon>Fabaceae</taxon>
        <taxon>Papilionoideae</taxon>
        <taxon>50 kb inversion clade</taxon>
        <taxon>NPAAA clade</taxon>
        <taxon>Hologalegina</taxon>
        <taxon>IRL clade</taxon>
        <taxon>Trifolieae</taxon>
        <taxon>Medicago</taxon>
    </lineage>
</organism>
<keyword evidence="1" id="KW-1133">Transmembrane helix</keyword>
<comment type="caution">
    <text evidence="2">The sequence shown here is derived from an EMBL/GenBank/DDBJ whole genome shotgun (WGS) entry which is preliminary data.</text>
</comment>
<dbReference type="AlphaFoldDB" id="A0A396IWE8"/>
<evidence type="ECO:0000313" key="2">
    <source>
        <dbReference type="EMBL" id="RHN68763.1"/>
    </source>
</evidence>